<dbReference type="RefSeq" id="WP_033304793.1">
    <property type="nucleotide sequence ID" value="NZ_CAKMXI010000007.1"/>
</dbReference>
<comment type="caution">
    <text evidence="1">The sequence shown here is derived from an EMBL/GenBank/DDBJ whole genome shotgun (WGS) entry which is preliminary data.</text>
</comment>
<dbReference type="GeneID" id="31236601"/>
<dbReference type="Pfam" id="PF19730">
    <property type="entry name" value="DUF6221"/>
    <property type="match status" value="1"/>
</dbReference>
<protein>
    <submittedName>
        <fullName evidence="1">DUF6221 family protein</fullName>
    </submittedName>
</protein>
<evidence type="ECO:0000313" key="1">
    <source>
        <dbReference type="EMBL" id="MFC4981046.1"/>
    </source>
</evidence>
<proteinExistence type="predicted"/>
<dbReference type="Proteomes" id="UP001595908">
    <property type="component" value="Unassembled WGS sequence"/>
</dbReference>
<evidence type="ECO:0000313" key="2">
    <source>
        <dbReference type="Proteomes" id="UP001595908"/>
    </source>
</evidence>
<dbReference type="InterPro" id="IPR046193">
    <property type="entry name" value="DUF6221"/>
</dbReference>
<dbReference type="EMBL" id="JBHSJE010000006">
    <property type="protein sequence ID" value="MFC4981046.1"/>
    <property type="molecule type" value="Genomic_DNA"/>
</dbReference>
<organism evidence="1 2">
    <name type="scientific">Streptomyces atroolivaceus</name>
    <dbReference type="NCBI Taxonomy" id="66869"/>
    <lineage>
        <taxon>Bacteria</taxon>
        <taxon>Bacillati</taxon>
        <taxon>Actinomycetota</taxon>
        <taxon>Actinomycetes</taxon>
        <taxon>Kitasatosporales</taxon>
        <taxon>Streptomycetaceae</taxon>
        <taxon>Streptomyces</taxon>
    </lineage>
</organism>
<name>A0ABV9VF51_STRAZ</name>
<keyword evidence="2" id="KW-1185">Reference proteome</keyword>
<sequence length="140" mass="15661">MADNSDLLAFVRARLAEEEDIAREAGGDGWRTPAEAPGEVHDRTSGIAFVVRSRGYDRHIAFQDPARALRRIETNRVLLDEYEEIAVLDTDRPAQDFTSGRAVGLGFVVRQMAAEHAGHPAYRVKWLPRFSHWGPPSPPE</sequence>
<reference evidence="2" key="1">
    <citation type="journal article" date="2019" name="Int. J. Syst. Evol. Microbiol.">
        <title>The Global Catalogue of Microorganisms (GCM) 10K type strain sequencing project: providing services to taxonomists for standard genome sequencing and annotation.</title>
        <authorList>
            <consortium name="The Broad Institute Genomics Platform"/>
            <consortium name="The Broad Institute Genome Sequencing Center for Infectious Disease"/>
            <person name="Wu L."/>
            <person name="Ma J."/>
        </authorList>
    </citation>
    <scope>NUCLEOTIDE SEQUENCE [LARGE SCALE GENOMIC DNA]</scope>
    <source>
        <strain evidence="2">ICMP 257</strain>
    </source>
</reference>
<gene>
    <name evidence="1" type="ORF">ACFPL4_22250</name>
</gene>
<accession>A0ABV9VF51</accession>